<proteinExistence type="predicted"/>
<dbReference type="AlphaFoldDB" id="A0A382KLX3"/>
<reference evidence="1" key="1">
    <citation type="submission" date="2018-05" db="EMBL/GenBank/DDBJ databases">
        <authorList>
            <person name="Lanie J.A."/>
            <person name="Ng W.-L."/>
            <person name="Kazmierczak K.M."/>
            <person name="Andrzejewski T.M."/>
            <person name="Davidsen T.M."/>
            <person name="Wayne K.J."/>
            <person name="Tettelin H."/>
            <person name="Glass J.I."/>
            <person name="Rusch D."/>
            <person name="Podicherti R."/>
            <person name="Tsui H.-C.T."/>
            <person name="Winkler M.E."/>
        </authorList>
    </citation>
    <scope>NUCLEOTIDE SEQUENCE</scope>
</reference>
<feature type="non-terminal residue" evidence="1">
    <location>
        <position position="33"/>
    </location>
</feature>
<protein>
    <submittedName>
        <fullName evidence="1">Uncharacterized protein</fullName>
    </submittedName>
</protein>
<sequence>METKFAEHANEYWMENGKITRNLESRSIGEWIE</sequence>
<name>A0A382KLX3_9ZZZZ</name>
<organism evidence="1">
    <name type="scientific">marine metagenome</name>
    <dbReference type="NCBI Taxonomy" id="408172"/>
    <lineage>
        <taxon>unclassified sequences</taxon>
        <taxon>metagenomes</taxon>
        <taxon>ecological metagenomes</taxon>
    </lineage>
</organism>
<dbReference type="EMBL" id="UINC01081532">
    <property type="protein sequence ID" value="SVC25478.1"/>
    <property type="molecule type" value="Genomic_DNA"/>
</dbReference>
<accession>A0A382KLX3</accession>
<gene>
    <name evidence="1" type="ORF">METZ01_LOCUS278332</name>
</gene>
<evidence type="ECO:0000313" key="1">
    <source>
        <dbReference type="EMBL" id="SVC25478.1"/>
    </source>
</evidence>